<dbReference type="EMBL" id="JABFAF010000008">
    <property type="protein sequence ID" value="MBA0862294.1"/>
    <property type="molecule type" value="Genomic_DNA"/>
</dbReference>
<proteinExistence type="predicted"/>
<protein>
    <submittedName>
        <fullName evidence="1">Uncharacterized protein</fullName>
    </submittedName>
</protein>
<organism evidence="1 2">
    <name type="scientific">Gossypium schwendimanii</name>
    <name type="common">Cotton</name>
    <dbReference type="NCBI Taxonomy" id="34291"/>
    <lineage>
        <taxon>Eukaryota</taxon>
        <taxon>Viridiplantae</taxon>
        <taxon>Streptophyta</taxon>
        <taxon>Embryophyta</taxon>
        <taxon>Tracheophyta</taxon>
        <taxon>Spermatophyta</taxon>
        <taxon>Magnoliopsida</taxon>
        <taxon>eudicotyledons</taxon>
        <taxon>Gunneridae</taxon>
        <taxon>Pentapetalae</taxon>
        <taxon>rosids</taxon>
        <taxon>malvids</taxon>
        <taxon>Malvales</taxon>
        <taxon>Malvaceae</taxon>
        <taxon>Malvoideae</taxon>
        <taxon>Gossypium</taxon>
    </lineage>
</organism>
<accession>A0A7J9LU83</accession>
<evidence type="ECO:0000313" key="2">
    <source>
        <dbReference type="Proteomes" id="UP000593576"/>
    </source>
</evidence>
<gene>
    <name evidence="1" type="ORF">Goshw_006853</name>
</gene>
<name>A0A7J9LU83_GOSSC</name>
<dbReference type="AlphaFoldDB" id="A0A7J9LU83"/>
<dbReference type="OrthoDB" id="1436896at2759"/>
<keyword evidence="2" id="KW-1185">Reference proteome</keyword>
<comment type="caution">
    <text evidence="1">The sequence shown here is derived from an EMBL/GenBank/DDBJ whole genome shotgun (WGS) entry which is preliminary data.</text>
</comment>
<dbReference type="Proteomes" id="UP000593576">
    <property type="component" value="Unassembled WGS sequence"/>
</dbReference>
<reference evidence="1 2" key="1">
    <citation type="journal article" date="2019" name="Genome Biol. Evol.">
        <title>Insights into the evolution of the New World diploid cottons (Gossypium, subgenus Houzingenia) based on genome sequencing.</title>
        <authorList>
            <person name="Grover C.E."/>
            <person name="Arick M.A. 2nd"/>
            <person name="Thrash A."/>
            <person name="Conover J.L."/>
            <person name="Sanders W.S."/>
            <person name="Peterson D.G."/>
            <person name="Frelichowski J.E."/>
            <person name="Scheffler J.A."/>
            <person name="Scheffler B.E."/>
            <person name="Wendel J.F."/>
        </authorList>
    </citation>
    <scope>NUCLEOTIDE SEQUENCE [LARGE SCALE GENOMIC DNA]</scope>
    <source>
        <strain evidence="1">1</strain>
        <tissue evidence="1">Leaf</tissue>
    </source>
</reference>
<sequence>MSQRVFVLIWKVVEMTEFDLAQLVFDKIVNHTKKLSNQLKGKHHDATTTAREDEVPTLSGSFIEFSSEICAEGELLMTMMISFLYYLILFNKFPMWEIVEKTKDSLQWDHDIPLGYRDIHLPRRTPSFNTARDIAIFSSGCVVYLLSLEHPEGPLMYEENEKSALARMITTLLQNRNKMLAMTDTDEVENKAINTIVEHESSSVNFQHQMEARKFSEDVYITKEIHDCCEEENSTKVEFVIPSLGALQEMQKGEFESNEKRFKRNIGKQPELRQDQLLKLLKDALVNHLMNKQRFKGPTVPPIVHEYYANLKFVEEDNVYVRGREVETSPPVISKYYRVSFLANDEIELLETRYFKGVNVDSIMLYLTEGRGE</sequence>
<evidence type="ECO:0000313" key="1">
    <source>
        <dbReference type="EMBL" id="MBA0862294.1"/>
    </source>
</evidence>